<dbReference type="Proteomes" id="UP000245207">
    <property type="component" value="Unassembled WGS sequence"/>
</dbReference>
<evidence type="ECO:0000256" key="1">
    <source>
        <dbReference type="SAM" id="Coils"/>
    </source>
</evidence>
<keyword evidence="1" id="KW-0175">Coiled coil</keyword>
<dbReference type="PANTHER" id="PTHR33157:SF12">
    <property type="entry name" value="TRANSPOSASE TNP1_EN_SPM-LIKE DOMAIN-CONTAINING PROTEIN"/>
    <property type="match status" value="1"/>
</dbReference>
<evidence type="ECO:0000313" key="4">
    <source>
        <dbReference type="Proteomes" id="UP000245207"/>
    </source>
</evidence>
<feature type="compositionally biased region" description="Polar residues" evidence="2">
    <location>
        <begin position="107"/>
        <end position="116"/>
    </location>
</feature>
<name>A0A2U1PNA7_ARTAN</name>
<evidence type="ECO:0000313" key="3">
    <source>
        <dbReference type="EMBL" id="PWA87236.1"/>
    </source>
</evidence>
<dbReference type="OrthoDB" id="1430620at2759"/>
<feature type="region of interest" description="Disordered" evidence="2">
    <location>
        <begin position="1"/>
        <end position="116"/>
    </location>
</feature>
<dbReference type="GO" id="GO:0032196">
    <property type="term" value="P:transposition"/>
    <property type="evidence" value="ECO:0007669"/>
    <property type="project" value="InterPro"/>
</dbReference>
<feature type="compositionally biased region" description="Basic and acidic residues" evidence="2">
    <location>
        <begin position="33"/>
        <end position="43"/>
    </location>
</feature>
<dbReference type="AlphaFoldDB" id="A0A2U1PNA7"/>
<feature type="coiled-coil region" evidence="1">
    <location>
        <begin position="407"/>
        <end position="434"/>
    </location>
</feature>
<dbReference type="InterPro" id="IPR004252">
    <property type="entry name" value="Probable_transposase_24"/>
</dbReference>
<dbReference type="EMBL" id="PKPP01000935">
    <property type="protein sequence ID" value="PWA87236.1"/>
    <property type="molecule type" value="Genomic_DNA"/>
</dbReference>
<keyword evidence="4" id="KW-1185">Reference proteome</keyword>
<feature type="compositionally biased region" description="Low complexity" evidence="2">
    <location>
        <begin position="83"/>
        <end position="95"/>
    </location>
</feature>
<gene>
    <name evidence="3" type="ORF">CTI12_AA133850</name>
</gene>
<comment type="caution">
    <text evidence="3">The sequence shown here is derived from an EMBL/GenBank/DDBJ whole genome shotgun (WGS) entry which is preliminary data.</text>
</comment>
<dbReference type="Pfam" id="PF03004">
    <property type="entry name" value="Transposase_24"/>
    <property type="match status" value="1"/>
</dbReference>
<organism evidence="3 4">
    <name type="scientific">Artemisia annua</name>
    <name type="common">Sweet wormwood</name>
    <dbReference type="NCBI Taxonomy" id="35608"/>
    <lineage>
        <taxon>Eukaryota</taxon>
        <taxon>Viridiplantae</taxon>
        <taxon>Streptophyta</taxon>
        <taxon>Embryophyta</taxon>
        <taxon>Tracheophyta</taxon>
        <taxon>Spermatophyta</taxon>
        <taxon>Magnoliopsida</taxon>
        <taxon>eudicotyledons</taxon>
        <taxon>Gunneridae</taxon>
        <taxon>Pentapetalae</taxon>
        <taxon>asterids</taxon>
        <taxon>campanulids</taxon>
        <taxon>Asterales</taxon>
        <taxon>Asteraceae</taxon>
        <taxon>Asteroideae</taxon>
        <taxon>Anthemideae</taxon>
        <taxon>Artemisiinae</taxon>
        <taxon>Artemisia</taxon>
    </lineage>
</organism>
<feature type="compositionally biased region" description="Polar residues" evidence="2">
    <location>
        <begin position="1"/>
        <end position="21"/>
    </location>
</feature>
<feature type="compositionally biased region" description="Low complexity" evidence="2">
    <location>
        <begin position="23"/>
        <end position="32"/>
    </location>
</feature>
<protein>
    <submittedName>
        <fullName evidence="3">Transposase, Ptta/En/Spm</fullName>
    </submittedName>
</protein>
<evidence type="ECO:0000256" key="2">
    <source>
        <dbReference type="SAM" id="MobiDB-lite"/>
    </source>
</evidence>
<feature type="compositionally biased region" description="Basic and acidic residues" evidence="2">
    <location>
        <begin position="96"/>
        <end position="106"/>
    </location>
</feature>
<dbReference type="PANTHER" id="PTHR33157">
    <property type="entry name" value="AUTONOMOUS TRANSPOSABLE ELEMENT EN-1 MOSAIC PROTEIN-RELATED"/>
    <property type="match status" value="1"/>
</dbReference>
<dbReference type="InterPro" id="IPR039266">
    <property type="entry name" value="EN-1/SPM"/>
</dbReference>
<accession>A0A2U1PNA7</accession>
<feature type="region of interest" description="Disordered" evidence="2">
    <location>
        <begin position="449"/>
        <end position="469"/>
    </location>
</feature>
<sequence length="469" mass="52221">MPRSRGQSRGSHPKTLNSRSTPIGRGSSSIVGRGREIADEWSPRGRGSNSTGGNGSDVRDESRPRGIGSNNTCGNGRGRANEGSPIGRGSSSIGGRDNEEHVEHVTDSSQNQVGSNVIPSSSLPKLWLIGGVFYDPAISRHAVKLFKTMFKGAYATWTQVPKDHRDRCFNRFGTFYRWDAAESNQIRDAWESHIGKRYPDIMRGVRKAAMKVKRVNNNVDIGRISSSRPIWITENDWLPMVEGWDTDEWRLKSKTAQENRAKSQSGKHTAGSRSFLHTKIVMENKTGRRVKLVELHTQVHTRKGTRPGEPGSSGTAEFVDPMAKRRMDDYSRLISEKHVENEENVEIHENGSKSPPDDFDVWKGVATSDRGHVLGAGSTKDPAFVLTGLPGSGSIYATHMCSPYEEIQILKKQNDDLKKKMEDERVAAEAQRAADMLAWHKTLNDRFESFAQNYPPRTERPTESDPGPS</sequence>
<reference evidence="3 4" key="1">
    <citation type="journal article" date="2018" name="Mol. Plant">
        <title>The genome of Artemisia annua provides insight into the evolution of Asteraceae family and artemisinin biosynthesis.</title>
        <authorList>
            <person name="Shen Q."/>
            <person name="Zhang L."/>
            <person name="Liao Z."/>
            <person name="Wang S."/>
            <person name="Yan T."/>
            <person name="Shi P."/>
            <person name="Liu M."/>
            <person name="Fu X."/>
            <person name="Pan Q."/>
            <person name="Wang Y."/>
            <person name="Lv Z."/>
            <person name="Lu X."/>
            <person name="Zhang F."/>
            <person name="Jiang W."/>
            <person name="Ma Y."/>
            <person name="Chen M."/>
            <person name="Hao X."/>
            <person name="Li L."/>
            <person name="Tang Y."/>
            <person name="Lv G."/>
            <person name="Zhou Y."/>
            <person name="Sun X."/>
            <person name="Brodelius P.E."/>
            <person name="Rose J.K.C."/>
            <person name="Tang K."/>
        </authorList>
    </citation>
    <scope>NUCLEOTIDE SEQUENCE [LARGE SCALE GENOMIC DNA]</scope>
    <source>
        <strain evidence="4">cv. Huhao1</strain>
        <tissue evidence="3">Leaf</tissue>
    </source>
</reference>
<proteinExistence type="predicted"/>